<dbReference type="CDD" id="cd00801">
    <property type="entry name" value="INT_P4_C"/>
    <property type="match status" value="1"/>
</dbReference>
<dbReference type="Pfam" id="PF22022">
    <property type="entry name" value="Phage_int_M"/>
    <property type="match status" value="1"/>
</dbReference>
<protein>
    <submittedName>
        <fullName evidence="8">Integrase</fullName>
    </submittedName>
</protein>
<dbReference type="InterPro" id="IPR038488">
    <property type="entry name" value="Integrase_DNA-bd_sf"/>
</dbReference>
<dbReference type="Gene3D" id="1.10.150.130">
    <property type="match status" value="1"/>
</dbReference>
<dbReference type="OrthoDB" id="9795573at2"/>
<reference evidence="9" key="1">
    <citation type="submission" date="2015-08" db="EMBL/GenBank/DDBJ databases">
        <authorList>
            <person name="Babu N.S."/>
            <person name="Beckwith C.J."/>
            <person name="Beseler K.G."/>
            <person name="Brison A."/>
            <person name="Carone J.V."/>
            <person name="Caskin T.P."/>
            <person name="Diamond M."/>
            <person name="Durham M.E."/>
            <person name="Foxe J.M."/>
            <person name="Go M."/>
            <person name="Henderson B.A."/>
            <person name="Jones I.B."/>
            <person name="McGettigan J.A."/>
            <person name="Micheletti S.J."/>
            <person name="Nasrallah M.E."/>
            <person name="Ortiz D."/>
            <person name="Piller C.R."/>
            <person name="Privatt S.R."/>
            <person name="Schneider S.L."/>
            <person name="Sharp S."/>
            <person name="Smith T.C."/>
            <person name="Stanton J.D."/>
            <person name="Ullery H.E."/>
            <person name="Wilson R.J."/>
            <person name="Serrano M.G."/>
            <person name="Buck G."/>
            <person name="Lee V."/>
            <person name="Wang Y."/>
            <person name="Carvalho R."/>
            <person name="Voegtly L."/>
            <person name="Shi R."/>
            <person name="Duckworth R."/>
            <person name="Johnson A."/>
            <person name="Loviza R."/>
            <person name="Walstead R."/>
            <person name="Shah Z."/>
            <person name="Kiflezghi M."/>
            <person name="Wade K."/>
            <person name="Ball S.L."/>
            <person name="Bradley K.W."/>
            <person name="Asai D.J."/>
            <person name="Bowman C.A."/>
            <person name="Russell D.A."/>
            <person name="Pope W.H."/>
            <person name="Jacobs-Sera D."/>
            <person name="Hendrix R.W."/>
            <person name="Hatfull G.F."/>
        </authorList>
    </citation>
    <scope>NUCLEOTIDE SEQUENCE [LARGE SCALE GENOMIC DNA]</scope>
    <source>
        <strain evidence="9">JCM 19170</strain>
    </source>
</reference>
<organism evidence="8 9">
    <name type="scientific">Tepidiphilus thermophilus</name>
    <dbReference type="NCBI Taxonomy" id="876478"/>
    <lineage>
        <taxon>Bacteria</taxon>
        <taxon>Pseudomonadati</taxon>
        <taxon>Pseudomonadota</taxon>
        <taxon>Hydrogenophilia</taxon>
        <taxon>Hydrogenophilales</taxon>
        <taxon>Hydrogenophilaceae</taxon>
        <taxon>Tepidiphilus</taxon>
    </lineage>
</organism>
<dbReference type="InterPro" id="IPR002104">
    <property type="entry name" value="Integrase_catalytic"/>
</dbReference>
<name>A0A0K6IVV6_9PROT</name>
<keyword evidence="3 5" id="KW-0238">DNA-binding</keyword>
<dbReference type="PANTHER" id="PTHR30629:SF2">
    <property type="entry name" value="PROPHAGE INTEGRASE INTS-RELATED"/>
    <property type="match status" value="1"/>
</dbReference>
<accession>A0A0K6IVV6</accession>
<dbReference type="InterPro" id="IPR053876">
    <property type="entry name" value="Phage_int_M"/>
</dbReference>
<evidence type="ECO:0000256" key="2">
    <source>
        <dbReference type="ARBA" id="ARBA00022908"/>
    </source>
</evidence>
<evidence type="ECO:0000256" key="5">
    <source>
        <dbReference type="PROSITE-ProRule" id="PRU01248"/>
    </source>
</evidence>
<evidence type="ECO:0000313" key="8">
    <source>
        <dbReference type="EMBL" id="CUB07251.1"/>
    </source>
</evidence>
<keyword evidence="2" id="KW-0229">DNA integration</keyword>
<evidence type="ECO:0000256" key="1">
    <source>
        <dbReference type="ARBA" id="ARBA00008857"/>
    </source>
</evidence>
<feature type="domain" description="Core-binding (CB)" evidence="7">
    <location>
        <begin position="97"/>
        <end position="176"/>
    </location>
</feature>
<dbReference type="PROSITE" id="PS51898">
    <property type="entry name" value="TYR_RECOMBINASE"/>
    <property type="match status" value="1"/>
</dbReference>
<evidence type="ECO:0000259" key="7">
    <source>
        <dbReference type="PROSITE" id="PS51900"/>
    </source>
</evidence>
<keyword evidence="4" id="KW-0233">DNA recombination</keyword>
<dbReference type="AlphaFoldDB" id="A0A0K6IVV6"/>
<gene>
    <name evidence="8" type="ORF">Ga0061068_105155</name>
</gene>
<dbReference type="EMBL" id="CYHH01000005">
    <property type="protein sequence ID" value="CUB07251.1"/>
    <property type="molecule type" value="Genomic_DNA"/>
</dbReference>
<feature type="domain" description="Tyr recombinase" evidence="6">
    <location>
        <begin position="199"/>
        <end position="383"/>
    </location>
</feature>
<dbReference type="InterPro" id="IPR013762">
    <property type="entry name" value="Integrase-like_cat_sf"/>
</dbReference>
<dbReference type="RefSeq" id="WP_082438393.1">
    <property type="nucleotide sequence ID" value="NZ_CYHH01000005.1"/>
</dbReference>
<evidence type="ECO:0000259" key="6">
    <source>
        <dbReference type="PROSITE" id="PS51898"/>
    </source>
</evidence>
<dbReference type="Pfam" id="PF13356">
    <property type="entry name" value="Arm-DNA-bind_3"/>
    <property type="match status" value="1"/>
</dbReference>
<dbReference type="GO" id="GO:0003677">
    <property type="term" value="F:DNA binding"/>
    <property type="evidence" value="ECO:0007669"/>
    <property type="project" value="UniProtKB-UniRule"/>
</dbReference>
<dbReference type="InterPro" id="IPR044068">
    <property type="entry name" value="CB"/>
</dbReference>
<dbReference type="PANTHER" id="PTHR30629">
    <property type="entry name" value="PROPHAGE INTEGRASE"/>
    <property type="match status" value="1"/>
</dbReference>
<dbReference type="Proteomes" id="UP000182108">
    <property type="component" value="Unassembled WGS sequence"/>
</dbReference>
<sequence>MLSDTKLRSLKPSEKPYKVADRDGLYVVVTPAGTISFRYNYRLNGRQETLVLGRYGADGITLAEARERLLAAKKLVSEGKSPARQKSREMRKIRDAETFGSWAELWLKHYPMAESTRDMRRSVYERDLKEPFGRLKMTEIGHEDLRQLCDKIVARGAPATAVHAREVVHMVYRYALDRGHRYENPAELVRPASIARFQPKDRALSPQEIWLLYQYLERVSTAPTIRLAVKLLLLTMVRKSELTDATWDEVNFTLATWTIPAERMKRKRPHVVYLSRQALDIFIALKTCAGGSRYVLPSRYDPDIPMSKATLNQVTTLAWKAAQEDGKPLGKFCVHDLRRTASTLLHEAGYNTDWIEKCLAHEQKGVRAIYNKAEYADQRRVMLQDWADMIDLWVKGDPALWAVVPPPSSPLSMLRPPPDPMPPIAE</sequence>
<proteinExistence type="inferred from homology"/>
<dbReference type="PROSITE" id="PS51900">
    <property type="entry name" value="CB"/>
    <property type="match status" value="1"/>
</dbReference>
<dbReference type="InterPro" id="IPR050808">
    <property type="entry name" value="Phage_Integrase"/>
</dbReference>
<dbReference type="Gene3D" id="3.30.160.390">
    <property type="entry name" value="Integrase, DNA-binding domain"/>
    <property type="match status" value="1"/>
</dbReference>
<dbReference type="SUPFAM" id="SSF56349">
    <property type="entry name" value="DNA breaking-rejoining enzymes"/>
    <property type="match status" value="1"/>
</dbReference>
<dbReference type="InterPro" id="IPR010998">
    <property type="entry name" value="Integrase_recombinase_N"/>
</dbReference>
<dbReference type="Gene3D" id="1.10.443.10">
    <property type="entry name" value="Intergrase catalytic core"/>
    <property type="match status" value="1"/>
</dbReference>
<evidence type="ECO:0000313" key="9">
    <source>
        <dbReference type="Proteomes" id="UP000182108"/>
    </source>
</evidence>
<comment type="similarity">
    <text evidence="1">Belongs to the 'phage' integrase family.</text>
</comment>
<dbReference type="GO" id="GO:0006310">
    <property type="term" value="P:DNA recombination"/>
    <property type="evidence" value="ECO:0007669"/>
    <property type="project" value="UniProtKB-KW"/>
</dbReference>
<dbReference type="Pfam" id="PF00589">
    <property type="entry name" value="Phage_integrase"/>
    <property type="match status" value="1"/>
</dbReference>
<keyword evidence="9" id="KW-1185">Reference proteome</keyword>
<dbReference type="InterPro" id="IPR025166">
    <property type="entry name" value="Integrase_DNA_bind_dom"/>
</dbReference>
<dbReference type="GO" id="GO:0015074">
    <property type="term" value="P:DNA integration"/>
    <property type="evidence" value="ECO:0007669"/>
    <property type="project" value="UniProtKB-KW"/>
</dbReference>
<dbReference type="InterPro" id="IPR011010">
    <property type="entry name" value="DNA_brk_join_enz"/>
</dbReference>
<evidence type="ECO:0000256" key="3">
    <source>
        <dbReference type="ARBA" id="ARBA00023125"/>
    </source>
</evidence>
<evidence type="ECO:0000256" key="4">
    <source>
        <dbReference type="ARBA" id="ARBA00023172"/>
    </source>
</evidence>